<reference evidence="1 4" key="2">
    <citation type="submission" date="2020-04" db="EMBL/GenBank/DDBJ databases">
        <authorList>
            <person name="De Canck E."/>
        </authorList>
    </citation>
    <scope>NUCLEOTIDE SEQUENCE [LARGE SCALE GENOMIC DNA]</scope>
    <source>
        <strain evidence="1 4">LMG 29660</strain>
    </source>
</reference>
<evidence type="ECO:0000313" key="3">
    <source>
        <dbReference type="Proteomes" id="UP000193146"/>
    </source>
</evidence>
<evidence type="ECO:0000313" key="1">
    <source>
        <dbReference type="EMBL" id="CAB3764184.1"/>
    </source>
</evidence>
<dbReference type="Proteomes" id="UP000494135">
    <property type="component" value="Unassembled WGS sequence"/>
</dbReference>
<accession>A0A1X1PBK8</accession>
<dbReference type="EMBL" id="NBYX01000015">
    <property type="protein sequence ID" value="ORT82926.1"/>
    <property type="molecule type" value="Genomic_DNA"/>
</dbReference>
<keyword evidence="3" id="KW-1185">Reference proteome</keyword>
<organism evidence="2 3">
    <name type="scientific">Burkholderia puraquae</name>
    <dbReference type="NCBI Taxonomy" id="1904757"/>
    <lineage>
        <taxon>Bacteria</taxon>
        <taxon>Pseudomonadati</taxon>
        <taxon>Pseudomonadota</taxon>
        <taxon>Betaproteobacteria</taxon>
        <taxon>Burkholderiales</taxon>
        <taxon>Burkholderiaceae</taxon>
        <taxon>Burkholderia</taxon>
        <taxon>Burkholderia cepacia complex</taxon>
    </lineage>
</organism>
<dbReference type="EMBL" id="CADIKG010000014">
    <property type="protein sequence ID" value="CAB3764184.1"/>
    <property type="molecule type" value="Genomic_DNA"/>
</dbReference>
<gene>
    <name evidence="2" type="ORF">B7G54_26175</name>
    <name evidence="1" type="ORF">LMG29660_04944</name>
</gene>
<reference evidence="2 3" key="1">
    <citation type="submission" date="2017-04" db="EMBL/GenBank/DDBJ databases">
        <title>Burkholderia puraquae sp. nov., a novel Burkholderia cepacia complex species from hospital setting samples.</title>
        <authorList>
            <person name="Martina P."/>
            <person name="Leguizamon M."/>
            <person name="Prieto C."/>
            <person name="Sousa S."/>
            <person name="Montanaro P."/>
            <person name="Draghi W."/>
            <person name="Staembler M."/>
            <person name="Bettiol M."/>
            <person name="Figoli C."/>
            <person name="Palau J."/>
            <person name="Alvarez F."/>
            <person name="Benetti S."/>
            <person name="Anchat E."/>
            <person name="Vescina C."/>
            <person name="Ferreras J."/>
            <person name="Lasch P."/>
            <person name="Lagares A."/>
            <person name="Zorreguieta A."/>
            <person name="Yantorno O."/>
            <person name="Bosch A."/>
        </authorList>
    </citation>
    <scope>NUCLEOTIDE SEQUENCE [LARGE SCALE GENOMIC DNA]</scope>
    <source>
        <strain evidence="2 3">CAMPA 1040</strain>
    </source>
</reference>
<dbReference type="Proteomes" id="UP000193146">
    <property type="component" value="Unassembled WGS sequence"/>
</dbReference>
<dbReference type="AlphaFoldDB" id="A0A1X1PBK8"/>
<sequence>MIVERFTDAGNLRRIESIPLGDDAFEKSCARLFGPPGCGRRHDIRLHAECTECVLRLDGLIPRNADQHAGFAQPLQATHDVEGEIFRVTAWVRQLDSRAI</sequence>
<protein>
    <submittedName>
        <fullName evidence="2">Uncharacterized protein</fullName>
    </submittedName>
</protein>
<proteinExistence type="predicted"/>
<evidence type="ECO:0000313" key="4">
    <source>
        <dbReference type="Proteomes" id="UP000494135"/>
    </source>
</evidence>
<evidence type="ECO:0000313" key="2">
    <source>
        <dbReference type="EMBL" id="ORT82926.1"/>
    </source>
</evidence>
<name>A0A1X1PBK8_9BURK</name>